<evidence type="ECO:0000313" key="1">
    <source>
        <dbReference type="EMBL" id="KAF2578460.1"/>
    </source>
</evidence>
<evidence type="ECO:0000313" key="2">
    <source>
        <dbReference type="Proteomes" id="UP000712281"/>
    </source>
</evidence>
<gene>
    <name evidence="1" type="ORF">F2Q68_00005578</name>
</gene>
<reference evidence="1" key="1">
    <citation type="submission" date="2019-12" db="EMBL/GenBank/DDBJ databases">
        <title>Genome sequencing and annotation of Brassica cretica.</title>
        <authorList>
            <person name="Studholme D.J."/>
            <person name="Sarris P.F."/>
        </authorList>
    </citation>
    <scope>NUCLEOTIDE SEQUENCE</scope>
    <source>
        <strain evidence="1">PFS-001/15</strain>
        <tissue evidence="1">Leaf</tissue>
    </source>
</reference>
<proteinExistence type="predicted"/>
<sequence>MHATINASRLPILRSRLTAGSIYTISEPVSPLPEEGFRFRNQAELVGLANTNTQLPGRFGSTTLLEARRFRSSTFGKNDISSARSFPRNFVSAKYYFEDIGSRTGIKVDGN</sequence>
<dbReference type="AlphaFoldDB" id="A0A8S9J812"/>
<comment type="caution">
    <text evidence="1">The sequence shown here is derived from an EMBL/GenBank/DDBJ whole genome shotgun (WGS) entry which is preliminary data.</text>
</comment>
<accession>A0A8S9J812</accession>
<dbReference type="EMBL" id="QGKW02001660">
    <property type="protein sequence ID" value="KAF2578460.1"/>
    <property type="molecule type" value="Genomic_DNA"/>
</dbReference>
<name>A0A8S9J812_BRACR</name>
<dbReference type="Proteomes" id="UP000712281">
    <property type="component" value="Unassembled WGS sequence"/>
</dbReference>
<protein>
    <submittedName>
        <fullName evidence="1">Uncharacterized protein</fullName>
    </submittedName>
</protein>
<organism evidence="1 2">
    <name type="scientific">Brassica cretica</name>
    <name type="common">Mustard</name>
    <dbReference type="NCBI Taxonomy" id="69181"/>
    <lineage>
        <taxon>Eukaryota</taxon>
        <taxon>Viridiplantae</taxon>
        <taxon>Streptophyta</taxon>
        <taxon>Embryophyta</taxon>
        <taxon>Tracheophyta</taxon>
        <taxon>Spermatophyta</taxon>
        <taxon>Magnoliopsida</taxon>
        <taxon>eudicotyledons</taxon>
        <taxon>Gunneridae</taxon>
        <taxon>Pentapetalae</taxon>
        <taxon>rosids</taxon>
        <taxon>malvids</taxon>
        <taxon>Brassicales</taxon>
        <taxon>Brassicaceae</taxon>
        <taxon>Brassiceae</taxon>
        <taxon>Brassica</taxon>
    </lineage>
</organism>